<dbReference type="GO" id="GO:0004365">
    <property type="term" value="F:glyceraldehyde-3-phosphate dehydrogenase (NAD+) (phosphorylating) activity"/>
    <property type="evidence" value="ECO:0007669"/>
    <property type="project" value="UniProtKB-EC"/>
</dbReference>
<name>A0A8J4TF04_9TREM</name>
<evidence type="ECO:0000313" key="7">
    <source>
        <dbReference type="Proteomes" id="UP000748531"/>
    </source>
</evidence>
<dbReference type="InterPro" id="IPR020829">
    <property type="entry name" value="GlycerAld_3-P_DH_cat"/>
</dbReference>
<dbReference type="OrthoDB" id="6227380at2759"/>
<reference evidence="6" key="1">
    <citation type="submission" date="2019-05" db="EMBL/GenBank/DDBJ databases">
        <title>Annotation for the trematode Paragonimus heterotremus.</title>
        <authorList>
            <person name="Choi Y.-J."/>
        </authorList>
    </citation>
    <scope>NUCLEOTIDE SEQUENCE</scope>
    <source>
        <strain evidence="6">LC</strain>
    </source>
</reference>
<dbReference type="Pfam" id="PF00044">
    <property type="entry name" value="Gp_dh_N"/>
    <property type="match status" value="1"/>
</dbReference>
<dbReference type="AlphaFoldDB" id="A0A8J4TF04"/>
<protein>
    <submittedName>
        <fullName evidence="6">Glyceraldehyde 3-phosphate dehydrogenase</fullName>
    </submittedName>
</protein>
<dbReference type="SMART" id="SM00846">
    <property type="entry name" value="Gp_dh_N"/>
    <property type="match status" value="1"/>
</dbReference>
<feature type="compositionally biased region" description="Polar residues" evidence="4">
    <location>
        <begin position="348"/>
        <end position="357"/>
    </location>
</feature>
<accession>A0A8J4TF04</accession>
<evidence type="ECO:0000313" key="6">
    <source>
        <dbReference type="EMBL" id="KAF5405958.1"/>
    </source>
</evidence>
<dbReference type="PANTHER" id="PTHR10836">
    <property type="entry name" value="GLYCERALDEHYDE 3-PHOSPHATE DEHYDROGENASE"/>
    <property type="match status" value="1"/>
</dbReference>
<dbReference type="Proteomes" id="UP000748531">
    <property type="component" value="Unassembled WGS sequence"/>
</dbReference>
<dbReference type="Pfam" id="PF02800">
    <property type="entry name" value="Gp_dh_C"/>
    <property type="match status" value="1"/>
</dbReference>
<evidence type="ECO:0000256" key="3">
    <source>
        <dbReference type="ARBA" id="ARBA00047698"/>
    </source>
</evidence>
<evidence type="ECO:0000256" key="4">
    <source>
        <dbReference type="SAM" id="MobiDB-lite"/>
    </source>
</evidence>
<dbReference type="SUPFAM" id="SSF51735">
    <property type="entry name" value="NAD(P)-binding Rossmann-fold domains"/>
    <property type="match status" value="1"/>
</dbReference>
<evidence type="ECO:0000256" key="1">
    <source>
        <dbReference type="ARBA" id="ARBA00007406"/>
    </source>
</evidence>
<sequence>MMYANWRQVVGDPLMPKEWPRRARIGLNGFGQMARTLLRCALEDYRGLDIVAINEPNLTPEQMVYLIKFDSNLGPFKGVVSDKIIVVPANDEKSGEYCNLEVSGRLIGVFRCKNPDEIPWNWLNVEYVLETTGNLRYLKEATKHLIGGRARKVLVIGDAVDIPLLMYPICCRGYQRGTSIVASGSAMAHAVATLASLVEDCCSMQECMVTLLLPVDNQQNLVDGPTRDIRCWRKGRGALQSIIPGRCPTVIQSVLQAIPSLLGRFDAILMHVPVFSGAVVDLTFRTTEPVSGVAEIIEKLTKSSLIEKYNDLHVKTQPVRKRTNCGGQQQPISSPSSGVDMVRRDSDQSLSMSSGPSLGTGADLVPVIQMPDNLTSVLVPLNKEDAFVSADSTGKHTMCLLSVDCCLSIPSGNIVKLVSWFDLEVSFCERILDTVVYMRSVDHT</sequence>
<dbReference type="EMBL" id="LUCH01000149">
    <property type="protein sequence ID" value="KAF5405958.1"/>
    <property type="molecule type" value="Genomic_DNA"/>
</dbReference>
<proteinExistence type="inferred from homology"/>
<comment type="caution">
    <text evidence="6">The sequence shown here is derived from an EMBL/GenBank/DDBJ whole genome shotgun (WGS) entry which is preliminary data.</text>
</comment>
<organism evidence="6 7">
    <name type="scientific">Paragonimus heterotremus</name>
    <dbReference type="NCBI Taxonomy" id="100268"/>
    <lineage>
        <taxon>Eukaryota</taxon>
        <taxon>Metazoa</taxon>
        <taxon>Spiralia</taxon>
        <taxon>Lophotrochozoa</taxon>
        <taxon>Platyhelminthes</taxon>
        <taxon>Trematoda</taxon>
        <taxon>Digenea</taxon>
        <taxon>Plagiorchiida</taxon>
        <taxon>Troglotremata</taxon>
        <taxon>Troglotrematidae</taxon>
        <taxon>Paragonimus</taxon>
    </lineage>
</organism>
<dbReference type="InterPro" id="IPR020828">
    <property type="entry name" value="GlycerAld_3-P_DH_NAD(P)-bd"/>
</dbReference>
<dbReference type="PANTHER" id="PTHR10836:SF136">
    <property type="entry name" value="DEHYDROGENASE, PUTATIVE-RELATED"/>
    <property type="match status" value="1"/>
</dbReference>
<feature type="compositionally biased region" description="Low complexity" evidence="4">
    <location>
        <begin position="326"/>
        <end position="338"/>
    </location>
</feature>
<dbReference type="Gene3D" id="3.40.50.720">
    <property type="entry name" value="NAD(P)-binding Rossmann-like Domain"/>
    <property type="match status" value="1"/>
</dbReference>
<gene>
    <name evidence="6" type="ORF">PHET_00519</name>
</gene>
<keyword evidence="7" id="KW-1185">Reference proteome</keyword>
<dbReference type="Gene3D" id="3.30.360.10">
    <property type="entry name" value="Dihydrodipicolinate Reductase, domain 2"/>
    <property type="match status" value="1"/>
</dbReference>
<dbReference type="GO" id="GO:0005829">
    <property type="term" value="C:cytosol"/>
    <property type="evidence" value="ECO:0007669"/>
    <property type="project" value="TreeGrafter"/>
</dbReference>
<dbReference type="InterPro" id="IPR020831">
    <property type="entry name" value="GlycerAld/Erythrose_P_DH"/>
</dbReference>
<evidence type="ECO:0000256" key="2">
    <source>
        <dbReference type="ARBA" id="ARBA00023002"/>
    </source>
</evidence>
<comment type="catalytic activity">
    <reaction evidence="3">
        <text>D-glyceraldehyde 3-phosphate + phosphate + NAD(+) = (2R)-3-phospho-glyceroyl phosphate + NADH + H(+)</text>
        <dbReference type="Rhea" id="RHEA:10300"/>
        <dbReference type="ChEBI" id="CHEBI:15378"/>
        <dbReference type="ChEBI" id="CHEBI:43474"/>
        <dbReference type="ChEBI" id="CHEBI:57540"/>
        <dbReference type="ChEBI" id="CHEBI:57604"/>
        <dbReference type="ChEBI" id="CHEBI:57945"/>
        <dbReference type="ChEBI" id="CHEBI:59776"/>
        <dbReference type="EC" id="1.2.1.12"/>
    </reaction>
</comment>
<dbReference type="GO" id="GO:0006096">
    <property type="term" value="P:glycolytic process"/>
    <property type="evidence" value="ECO:0007669"/>
    <property type="project" value="TreeGrafter"/>
</dbReference>
<dbReference type="InterPro" id="IPR036291">
    <property type="entry name" value="NAD(P)-bd_dom_sf"/>
</dbReference>
<dbReference type="GO" id="GO:0051287">
    <property type="term" value="F:NAD binding"/>
    <property type="evidence" value="ECO:0007669"/>
    <property type="project" value="InterPro"/>
</dbReference>
<evidence type="ECO:0000259" key="5">
    <source>
        <dbReference type="SMART" id="SM00846"/>
    </source>
</evidence>
<keyword evidence="2" id="KW-0560">Oxidoreductase</keyword>
<dbReference type="SUPFAM" id="SSF55347">
    <property type="entry name" value="Glyceraldehyde-3-phosphate dehydrogenase-like, C-terminal domain"/>
    <property type="match status" value="1"/>
</dbReference>
<comment type="similarity">
    <text evidence="1">Belongs to the glyceraldehyde-3-phosphate dehydrogenase family.</text>
</comment>
<feature type="region of interest" description="Disordered" evidence="4">
    <location>
        <begin position="318"/>
        <end position="358"/>
    </location>
</feature>
<feature type="domain" description="Glyceraldehyde 3-phosphate dehydrogenase NAD(P) binding" evidence="5">
    <location>
        <begin position="23"/>
        <end position="170"/>
    </location>
</feature>